<dbReference type="PANTHER" id="PTHR24198:SF165">
    <property type="entry name" value="ANKYRIN REPEAT-CONTAINING PROTEIN-RELATED"/>
    <property type="match status" value="1"/>
</dbReference>
<organism evidence="4 5">
    <name type="scientific">Trichogramma kaykai</name>
    <dbReference type="NCBI Taxonomy" id="54128"/>
    <lineage>
        <taxon>Eukaryota</taxon>
        <taxon>Metazoa</taxon>
        <taxon>Ecdysozoa</taxon>
        <taxon>Arthropoda</taxon>
        <taxon>Hexapoda</taxon>
        <taxon>Insecta</taxon>
        <taxon>Pterygota</taxon>
        <taxon>Neoptera</taxon>
        <taxon>Endopterygota</taxon>
        <taxon>Hymenoptera</taxon>
        <taxon>Apocrita</taxon>
        <taxon>Proctotrupomorpha</taxon>
        <taxon>Chalcidoidea</taxon>
        <taxon>Trichogrammatidae</taxon>
        <taxon>Trichogramma</taxon>
    </lineage>
</organism>
<keyword evidence="2 3" id="KW-0040">ANK repeat</keyword>
<evidence type="ECO:0000256" key="1">
    <source>
        <dbReference type="ARBA" id="ARBA00022737"/>
    </source>
</evidence>
<feature type="repeat" description="ANK" evidence="3">
    <location>
        <begin position="402"/>
        <end position="434"/>
    </location>
</feature>
<feature type="repeat" description="ANK" evidence="3">
    <location>
        <begin position="256"/>
        <end position="288"/>
    </location>
</feature>
<evidence type="ECO:0000256" key="3">
    <source>
        <dbReference type="PROSITE-ProRule" id="PRU00023"/>
    </source>
</evidence>
<evidence type="ECO:0000313" key="5">
    <source>
        <dbReference type="Proteomes" id="UP001627154"/>
    </source>
</evidence>
<keyword evidence="5" id="KW-1185">Reference proteome</keyword>
<dbReference type="InterPro" id="IPR036770">
    <property type="entry name" value="Ankyrin_rpt-contain_sf"/>
</dbReference>
<dbReference type="PANTHER" id="PTHR24198">
    <property type="entry name" value="ANKYRIN REPEAT AND PROTEIN KINASE DOMAIN-CONTAINING PROTEIN"/>
    <property type="match status" value="1"/>
</dbReference>
<evidence type="ECO:0000313" key="4">
    <source>
        <dbReference type="EMBL" id="KAL3407487.1"/>
    </source>
</evidence>
<name>A0ABD2XRW0_9HYME</name>
<sequence length="925" mass="104907">MSQIDNDGSEDVDRLNQQKLKSLREKVNLEIEEDRYYLLDKLYPLISDWRSPLPNLRDIFRPEEIDQLLSDSVQYEGKGPNDYVLAFIEFVSRTGYRDEPRLDEDGEPLLRRTTPIHIAVETDHPSWEKLVHELFKIYDSFDANYADDEGLTHFHAASIAGCHRACKKFLEHGHDPNELDQESTDPPLHLALYNGRLEVAELLLRHGADPNLANPTGSTPLHYICLEGAELDSTRLFFKICDELNLAVRLDARDELGDTPLHLALRNGKMKAVISLLRRGASPILADKNRSTPLHIICHKKYNDLATMLLEINDDNDERTLMVDVRDDQGDTPLHLALRNKNKKATELLLKYGVDPNSANLKGLTALHIVSQENERYDLAKVLFEICKQKNVTLRVDARDEFGDTPLHLALRSNNKRLVELLLRQGADVNLANEEGSTPLHIVPKTPDSYNLAKMLFEVCDDIGRLINVDAQDKLGNTALHYELKYACLGPRDLMELLLRRGADPNLANEDGSTLLHVLCDGLVQGRSLMKELFRICDDVGRWIDVNARDERGYTPLNLDVFWGWESDSFSLLIGRGADPSLANAHGWTPLHHICKRDETSFFDDETVQVFLEICDENDRTLPIDARNKDGDTPLLVALASGHLVEPLLRRGPDLSLANEEGSTPLHVICKREIEADVLAAKLFGICDEIELTVPIDARDKLGRTPLQWAVANLLPKTVDVLLDRGADLADFVFPTADYLAEDFLPEEPYDSRLNLKLKAASGVLVVVERLAERGYQLTQSDALIIATVFAEHGLFDESADLQVPWYDDEEIATRVETIEIRPDLSLRDLVQLRPEEAENVVEYSDYYEFARSHDFSAFPERYREVCGAHLCDTMCRGFLRRWAVYPFWELIQYRLPVEICETIVEQLTNRDLMNICLAAKGQSS</sequence>
<feature type="repeat" description="ANK" evidence="3">
    <location>
        <begin position="475"/>
        <end position="510"/>
    </location>
</feature>
<dbReference type="SMART" id="SM00248">
    <property type="entry name" value="ANK"/>
    <property type="match status" value="16"/>
</dbReference>
<dbReference type="AlphaFoldDB" id="A0ABD2XRW0"/>
<feature type="repeat" description="ANK" evidence="3">
    <location>
        <begin position="702"/>
        <end position="729"/>
    </location>
</feature>
<dbReference type="InterPro" id="IPR002110">
    <property type="entry name" value="Ankyrin_rpt"/>
</dbReference>
<keyword evidence="1" id="KW-0677">Repeat</keyword>
<evidence type="ECO:0000256" key="2">
    <source>
        <dbReference type="ARBA" id="ARBA00023043"/>
    </source>
</evidence>
<dbReference type="PROSITE" id="PS50297">
    <property type="entry name" value="ANK_REP_REGION"/>
    <property type="match status" value="6"/>
</dbReference>
<dbReference type="Pfam" id="PF12796">
    <property type="entry name" value="Ank_2"/>
    <property type="match status" value="3"/>
</dbReference>
<comment type="caution">
    <text evidence="4">The sequence shown here is derived from an EMBL/GenBank/DDBJ whole genome shotgun (WGS) entry which is preliminary data.</text>
</comment>
<dbReference type="EMBL" id="JBJJXI010000007">
    <property type="protein sequence ID" value="KAL3407487.1"/>
    <property type="molecule type" value="Genomic_DNA"/>
</dbReference>
<dbReference type="Pfam" id="PF00023">
    <property type="entry name" value="Ank"/>
    <property type="match status" value="2"/>
</dbReference>
<gene>
    <name evidence="4" type="ORF">TKK_000463</name>
</gene>
<feature type="repeat" description="ANK" evidence="3">
    <location>
        <begin position="183"/>
        <end position="215"/>
    </location>
</feature>
<dbReference type="PRINTS" id="PR01415">
    <property type="entry name" value="ANKYRIN"/>
</dbReference>
<dbReference type="Proteomes" id="UP001627154">
    <property type="component" value="Unassembled WGS sequence"/>
</dbReference>
<reference evidence="4 5" key="1">
    <citation type="journal article" date="2024" name="bioRxiv">
        <title>A reference genome for Trichogramma kaykai: A tiny desert-dwelling parasitoid wasp with competing sex-ratio distorters.</title>
        <authorList>
            <person name="Culotta J."/>
            <person name="Lindsey A.R."/>
        </authorList>
    </citation>
    <scope>NUCLEOTIDE SEQUENCE [LARGE SCALE GENOMIC DNA]</scope>
    <source>
        <strain evidence="4 5">KSX58</strain>
    </source>
</reference>
<dbReference type="PROSITE" id="PS50088">
    <property type="entry name" value="ANK_REPEAT"/>
    <property type="match status" value="6"/>
</dbReference>
<accession>A0ABD2XRW0</accession>
<protein>
    <submittedName>
        <fullName evidence="4">Uncharacterized protein</fullName>
    </submittedName>
</protein>
<proteinExistence type="predicted"/>
<feature type="repeat" description="ANK" evidence="3">
    <location>
        <begin position="329"/>
        <end position="361"/>
    </location>
</feature>
<dbReference type="Gene3D" id="1.25.40.20">
    <property type="entry name" value="Ankyrin repeat-containing domain"/>
    <property type="match status" value="5"/>
</dbReference>
<dbReference type="SUPFAM" id="SSF48403">
    <property type="entry name" value="Ankyrin repeat"/>
    <property type="match status" value="2"/>
</dbReference>